<dbReference type="AlphaFoldDB" id="A0A3P6Q5M6"/>
<evidence type="ECO:0000313" key="2">
    <source>
        <dbReference type="EMBL" id="VDK35255.1"/>
    </source>
</evidence>
<keyword evidence="1" id="KW-0472">Membrane</keyword>
<evidence type="ECO:0000313" key="3">
    <source>
        <dbReference type="Proteomes" id="UP000267096"/>
    </source>
</evidence>
<name>A0A3P6Q5M6_ANISI</name>
<protein>
    <submittedName>
        <fullName evidence="2">Uncharacterized protein</fullName>
    </submittedName>
</protein>
<accession>A0A3P6Q5M6</accession>
<keyword evidence="3" id="KW-1185">Reference proteome</keyword>
<evidence type="ECO:0000256" key="1">
    <source>
        <dbReference type="SAM" id="Phobius"/>
    </source>
</evidence>
<gene>
    <name evidence="2" type="ORF">ASIM_LOCUS8922</name>
</gene>
<dbReference type="Proteomes" id="UP000267096">
    <property type="component" value="Unassembled WGS sequence"/>
</dbReference>
<reference evidence="2 3" key="1">
    <citation type="submission" date="2018-11" db="EMBL/GenBank/DDBJ databases">
        <authorList>
            <consortium name="Pathogen Informatics"/>
        </authorList>
    </citation>
    <scope>NUCLEOTIDE SEQUENCE [LARGE SCALE GENOMIC DNA]</scope>
</reference>
<proteinExistence type="predicted"/>
<organism evidence="2 3">
    <name type="scientific">Anisakis simplex</name>
    <name type="common">Herring worm</name>
    <dbReference type="NCBI Taxonomy" id="6269"/>
    <lineage>
        <taxon>Eukaryota</taxon>
        <taxon>Metazoa</taxon>
        <taxon>Ecdysozoa</taxon>
        <taxon>Nematoda</taxon>
        <taxon>Chromadorea</taxon>
        <taxon>Rhabditida</taxon>
        <taxon>Spirurina</taxon>
        <taxon>Ascaridomorpha</taxon>
        <taxon>Ascaridoidea</taxon>
        <taxon>Anisakidae</taxon>
        <taxon>Anisakis</taxon>
        <taxon>Anisakis simplex complex</taxon>
    </lineage>
</organism>
<keyword evidence="1" id="KW-0812">Transmembrane</keyword>
<keyword evidence="1" id="KW-1133">Transmembrane helix</keyword>
<dbReference type="EMBL" id="UYRR01025626">
    <property type="protein sequence ID" value="VDK35255.1"/>
    <property type="molecule type" value="Genomic_DNA"/>
</dbReference>
<feature type="transmembrane region" description="Helical" evidence="1">
    <location>
        <begin position="27"/>
        <end position="51"/>
    </location>
</feature>
<sequence>MSVSDCQDKSTTQDQEALQELEELAEWVGLAIMVLATIVVAIMVVMVIMVAEVGVAMCTVTMEVVRTTTTVVPILAVSTPKMLTLISERRRLMFQVNN</sequence>